<accession>A0A840CZR1</accession>
<evidence type="ECO:0000313" key="2">
    <source>
        <dbReference type="Proteomes" id="UP000555103"/>
    </source>
</evidence>
<gene>
    <name evidence="1" type="ORF">GGR21_003400</name>
</gene>
<keyword evidence="2" id="KW-1185">Reference proteome</keyword>
<name>A0A840CZR1_9BACT</name>
<organism evidence="1 2">
    <name type="scientific">Dysgonomonas hofstadii</name>
    <dbReference type="NCBI Taxonomy" id="637886"/>
    <lineage>
        <taxon>Bacteria</taxon>
        <taxon>Pseudomonadati</taxon>
        <taxon>Bacteroidota</taxon>
        <taxon>Bacteroidia</taxon>
        <taxon>Bacteroidales</taxon>
        <taxon>Dysgonomonadaceae</taxon>
        <taxon>Dysgonomonas</taxon>
    </lineage>
</organism>
<comment type="caution">
    <text evidence="1">The sequence shown here is derived from an EMBL/GenBank/DDBJ whole genome shotgun (WGS) entry which is preliminary data.</text>
</comment>
<proteinExistence type="predicted"/>
<protein>
    <submittedName>
        <fullName evidence="1">Uncharacterized protein</fullName>
    </submittedName>
</protein>
<sequence>MYIVHVLIVCFNRSIILARLSACFLNFFLDKKVAKNQGYSPRRPTICSAAKRAELAYGSDSTPFHAAFTGWVPLLRT</sequence>
<dbReference type="Proteomes" id="UP000555103">
    <property type="component" value="Unassembled WGS sequence"/>
</dbReference>
<reference evidence="1 2" key="1">
    <citation type="submission" date="2020-08" db="EMBL/GenBank/DDBJ databases">
        <title>Genomic Encyclopedia of Type Strains, Phase IV (KMG-IV): sequencing the most valuable type-strain genomes for metagenomic binning, comparative biology and taxonomic classification.</title>
        <authorList>
            <person name="Goeker M."/>
        </authorList>
    </citation>
    <scope>NUCLEOTIDE SEQUENCE [LARGE SCALE GENOMIC DNA]</scope>
    <source>
        <strain evidence="1 2">DSM 104969</strain>
    </source>
</reference>
<dbReference type="AlphaFoldDB" id="A0A840CZR1"/>
<dbReference type="EMBL" id="JACIEP010000014">
    <property type="protein sequence ID" value="MBB4037483.1"/>
    <property type="molecule type" value="Genomic_DNA"/>
</dbReference>
<evidence type="ECO:0000313" key="1">
    <source>
        <dbReference type="EMBL" id="MBB4037483.1"/>
    </source>
</evidence>